<protein>
    <recommendedName>
        <fullName evidence="4">YPL014W</fullName>
    </recommendedName>
</protein>
<evidence type="ECO:0000313" key="2">
    <source>
        <dbReference type="EMBL" id="KTB12743.1"/>
    </source>
</evidence>
<sequence>MTMSNIEQPQPMQYGDYEDLRDLHTPMMTPVNGIITNNNVNGGLGFKNGKSMAPIAPLPPYLTSSRTRQNSNSSLASSVSDFPMNYSLRQQALSNTPLNGVSGGNANFTPQFINLLMEAYQVICMDPTVTPFDTVNPPSAILNRVAKVAIDSAATREVEIGYEKNSWLLTLVRHRLLQEVRKDGYLSRNASFSSLPPAAPMFEMLGGNSTTAPNQFGNNQNGFALGNDKASVDYFNYNFAQMANQNNSTMTNYNGNNANINSANFVCTPTGMDNVNFNFANPANVITRQRSSTLSPLPSSLNIPEDSTLSIPDIFKRRIDGLRLKR</sequence>
<evidence type="ECO:0000313" key="1">
    <source>
        <dbReference type="EMBL" id="KTA98390.1"/>
    </source>
</evidence>
<dbReference type="AlphaFoldDB" id="A0A0W0D9T6"/>
<dbReference type="VEuPathDB" id="FungiDB:GVI51_L08679"/>
<evidence type="ECO:0000313" key="3">
    <source>
        <dbReference type="Proteomes" id="UP000054886"/>
    </source>
</evidence>
<accession>A0A0W0D9T6</accession>
<comment type="caution">
    <text evidence="2">The sequence shown here is derived from an EMBL/GenBank/DDBJ whole genome shotgun (WGS) entry which is preliminary data.</text>
</comment>
<name>A0A0W0D9T6_CANGB</name>
<dbReference type="VEuPathDB" id="FungiDB:CAGL0L08712g"/>
<dbReference type="GO" id="GO:0000082">
    <property type="term" value="P:G1/S transition of mitotic cell cycle"/>
    <property type="evidence" value="ECO:0007669"/>
    <property type="project" value="EnsemblFungi"/>
</dbReference>
<dbReference type="VEuPathDB" id="FungiDB:GWK60_L12727"/>
<dbReference type="EMBL" id="LLZZ01000153">
    <property type="protein sequence ID" value="KTA98390.1"/>
    <property type="molecule type" value="Genomic_DNA"/>
</dbReference>
<proteinExistence type="predicted"/>
<evidence type="ECO:0008006" key="4">
    <source>
        <dbReference type="Google" id="ProtNLM"/>
    </source>
</evidence>
<organism evidence="2 3">
    <name type="scientific">Candida glabrata</name>
    <name type="common">Yeast</name>
    <name type="synonym">Torulopsis glabrata</name>
    <dbReference type="NCBI Taxonomy" id="5478"/>
    <lineage>
        <taxon>Eukaryota</taxon>
        <taxon>Fungi</taxon>
        <taxon>Dikarya</taxon>
        <taxon>Ascomycota</taxon>
        <taxon>Saccharomycotina</taxon>
        <taxon>Saccharomycetes</taxon>
        <taxon>Saccharomycetales</taxon>
        <taxon>Saccharomycetaceae</taxon>
        <taxon>Nakaseomyces</taxon>
    </lineage>
</organism>
<dbReference type="VEuPathDB" id="FungiDB:B1J91_L08712g"/>
<gene>
    <name evidence="1" type="ORF">AO440_005190</name>
    <name evidence="2" type="ORF">AO440_005815</name>
</gene>
<reference evidence="2 3" key="1">
    <citation type="submission" date="2015-10" db="EMBL/GenBank/DDBJ databases">
        <title>Draft genomes sequences of Candida glabrata isolates 1A, 1B, 2A, 2B, 3A and 3B.</title>
        <authorList>
            <person name="Haavelsrud O.E."/>
            <person name="Gaustad P."/>
        </authorList>
    </citation>
    <scope>NUCLEOTIDE SEQUENCE [LARGE SCALE GENOMIC DNA]</scope>
    <source>
        <strain evidence="2">910700640</strain>
    </source>
</reference>
<dbReference type="Proteomes" id="UP000054886">
    <property type="component" value="Unassembled WGS sequence"/>
</dbReference>
<dbReference type="EMBL" id="LLZZ01000016">
    <property type="protein sequence ID" value="KTB12743.1"/>
    <property type="molecule type" value="Genomic_DNA"/>
</dbReference>
<dbReference type="GO" id="GO:0004861">
    <property type="term" value="F:cyclin-dependent protein serine/threonine kinase inhibitor activity"/>
    <property type="evidence" value="ECO:0007669"/>
    <property type="project" value="EnsemblFungi"/>
</dbReference>
<dbReference type="VEuPathDB" id="FungiDB:GW608_L12749"/>